<dbReference type="FunFam" id="1.10.287.950:FF:000001">
    <property type="entry name" value="Methyl-accepting chemotaxis sensory transducer"/>
    <property type="match status" value="1"/>
</dbReference>
<dbReference type="PROSITE" id="PS50192">
    <property type="entry name" value="T_SNARE"/>
    <property type="match status" value="1"/>
</dbReference>
<evidence type="ECO:0000313" key="13">
    <source>
        <dbReference type="EMBL" id="SEQ36148.1"/>
    </source>
</evidence>
<keyword evidence="3 9" id="KW-0812">Transmembrane</keyword>
<evidence type="ECO:0000256" key="1">
    <source>
        <dbReference type="ARBA" id="ARBA00004429"/>
    </source>
</evidence>
<evidence type="ECO:0000256" key="5">
    <source>
        <dbReference type="ARBA" id="ARBA00023136"/>
    </source>
</evidence>
<dbReference type="Pfam" id="PF12729">
    <property type="entry name" value="4HB_MCP_1"/>
    <property type="match status" value="1"/>
</dbReference>
<dbReference type="OrthoDB" id="2489132at2"/>
<dbReference type="PANTHER" id="PTHR32089:SF119">
    <property type="entry name" value="METHYL-ACCEPTING CHEMOTAXIS PROTEIN CTPL"/>
    <property type="match status" value="1"/>
</dbReference>
<evidence type="ECO:0000259" key="12">
    <source>
        <dbReference type="PROSITE" id="PS50885"/>
    </source>
</evidence>
<keyword evidence="4 9" id="KW-1133">Transmembrane helix</keyword>
<dbReference type="Pfam" id="PF00015">
    <property type="entry name" value="MCPsignal"/>
    <property type="match status" value="1"/>
</dbReference>
<reference evidence="14" key="1">
    <citation type="submission" date="2016-10" db="EMBL/GenBank/DDBJ databases">
        <authorList>
            <person name="Varghese N."/>
            <person name="Submissions S."/>
        </authorList>
    </citation>
    <scope>NUCLEOTIDE SEQUENCE [LARGE SCALE GENOMIC DNA]</scope>
    <source>
        <strain evidence="14">DSM 18887</strain>
    </source>
</reference>
<feature type="domain" description="T-SNARE coiled-coil homology" evidence="11">
    <location>
        <begin position="458"/>
        <end position="520"/>
    </location>
</feature>
<organism evidence="13 14">
    <name type="scientific">Amphritea atlantica</name>
    <dbReference type="NCBI Taxonomy" id="355243"/>
    <lineage>
        <taxon>Bacteria</taxon>
        <taxon>Pseudomonadati</taxon>
        <taxon>Pseudomonadota</taxon>
        <taxon>Gammaproteobacteria</taxon>
        <taxon>Oceanospirillales</taxon>
        <taxon>Oceanospirillaceae</taxon>
        <taxon>Amphritea</taxon>
    </lineage>
</organism>
<evidence type="ECO:0000259" key="11">
    <source>
        <dbReference type="PROSITE" id="PS50192"/>
    </source>
</evidence>
<proteinExistence type="inferred from homology"/>
<evidence type="ECO:0000256" key="4">
    <source>
        <dbReference type="ARBA" id="ARBA00022989"/>
    </source>
</evidence>
<evidence type="ECO:0000256" key="2">
    <source>
        <dbReference type="ARBA" id="ARBA00022519"/>
    </source>
</evidence>
<dbReference type="PROSITE" id="PS50111">
    <property type="entry name" value="CHEMOTAXIS_TRANSDUC_2"/>
    <property type="match status" value="1"/>
</dbReference>
<dbReference type="InterPro" id="IPR003660">
    <property type="entry name" value="HAMP_dom"/>
</dbReference>
<dbReference type="InterPro" id="IPR004090">
    <property type="entry name" value="Chemotax_Me-accpt_rcpt"/>
</dbReference>
<dbReference type="RefSeq" id="WP_091355365.1">
    <property type="nucleotide sequence ID" value="NZ_AP025284.1"/>
</dbReference>
<dbReference type="PRINTS" id="PR00260">
    <property type="entry name" value="CHEMTRNSDUCR"/>
</dbReference>
<dbReference type="PANTHER" id="PTHR32089">
    <property type="entry name" value="METHYL-ACCEPTING CHEMOTAXIS PROTEIN MCPB"/>
    <property type="match status" value="1"/>
</dbReference>
<dbReference type="InterPro" id="IPR024478">
    <property type="entry name" value="HlyB_4HB_MCP"/>
</dbReference>
<dbReference type="Proteomes" id="UP000198749">
    <property type="component" value="Unassembled WGS sequence"/>
</dbReference>
<dbReference type="CDD" id="cd11386">
    <property type="entry name" value="MCP_signal"/>
    <property type="match status" value="1"/>
</dbReference>
<dbReference type="AlphaFoldDB" id="A0A1H9FFQ1"/>
<evidence type="ECO:0000256" key="3">
    <source>
        <dbReference type="ARBA" id="ARBA00022692"/>
    </source>
</evidence>
<feature type="domain" description="Methyl-accepting transducer" evidence="10">
    <location>
        <begin position="271"/>
        <end position="507"/>
    </location>
</feature>
<dbReference type="GO" id="GO:0006935">
    <property type="term" value="P:chemotaxis"/>
    <property type="evidence" value="ECO:0007669"/>
    <property type="project" value="InterPro"/>
</dbReference>
<dbReference type="InterPro" id="IPR004089">
    <property type="entry name" value="MCPsignal_dom"/>
</dbReference>
<evidence type="ECO:0000256" key="8">
    <source>
        <dbReference type="PROSITE-ProRule" id="PRU00284"/>
    </source>
</evidence>
<evidence type="ECO:0000256" key="7">
    <source>
        <dbReference type="ARBA" id="ARBA00029447"/>
    </source>
</evidence>
<keyword evidence="5 9" id="KW-0472">Membrane</keyword>
<dbReference type="CDD" id="cd06225">
    <property type="entry name" value="HAMP"/>
    <property type="match status" value="1"/>
</dbReference>
<feature type="transmembrane region" description="Helical" evidence="9">
    <location>
        <begin position="188"/>
        <end position="210"/>
    </location>
</feature>
<dbReference type="SMART" id="SM00304">
    <property type="entry name" value="HAMP"/>
    <property type="match status" value="1"/>
</dbReference>
<dbReference type="GO" id="GO:0005886">
    <property type="term" value="C:plasma membrane"/>
    <property type="evidence" value="ECO:0007669"/>
    <property type="project" value="UniProtKB-SubCell"/>
</dbReference>
<dbReference type="SMART" id="SM00283">
    <property type="entry name" value="MA"/>
    <property type="match status" value="1"/>
</dbReference>
<comment type="similarity">
    <text evidence="7">Belongs to the methyl-accepting chemotaxis (MCP) protein family.</text>
</comment>
<dbReference type="InterPro" id="IPR000727">
    <property type="entry name" value="T_SNARE_dom"/>
</dbReference>
<dbReference type="Gene3D" id="1.10.287.950">
    <property type="entry name" value="Methyl-accepting chemotaxis protein"/>
    <property type="match status" value="1"/>
</dbReference>
<dbReference type="STRING" id="355243.SAMN03080615_01208"/>
<name>A0A1H9FFQ1_9GAMM</name>
<dbReference type="GO" id="GO:0004888">
    <property type="term" value="F:transmembrane signaling receptor activity"/>
    <property type="evidence" value="ECO:0007669"/>
    <property type="project" value="InterPro"/>
</dbReference>
<evidence type="ECO:0000259" key="10">
    <source>
        <dbReference type="PROSITE" id="PS50111"/>
    </source>
</evidence>
<dbReference type="SUPFAM" id="SSF58104">
    <property type="entry name" value="Methyl-accepting chemotaxis protein (MCP) signaling domain"/>
    <property type="match status" value="1"/>
</dbReference>
<evidence type="ECO:0000256" key="6">
    <source>
        <dbReference type="ARBA" id="ARBA00023224"/>
    </source>
</evidence>
<feature type="domain" description="HAMP" evidence="12">
    <location>
        <begin position="212"/>
        <end position="266"/>
    </location>
</feature>
<dbReference type="GO" id="GO:0007165">
    <property type="term" value="P:signal transduction"/>
    <property type="evidence" value="ECO:0007669"/>
    <property type="project" value="UniProtKB-KW"/>
</dbReference>
<accession>A0A1H9FFQ1</accession>
<gene>
    <name evidence="13" type="ORF">SAMN03080615_01208</name>
</gene>
<keyword evidence="2" id="KW-1003">Cell membrane</keyword>
<dbReference type="EMBL" id="FOGB01000003">
    <property type="protein sequence ID" value="SEQ36148.1"/>
    <property type="molecule type" value="Genomic_DNA"/>
</dbReference>
<dbReference type="Pfam" id="PF00672">
    <property type="entry name" value="HAMP"/>
    <property type="match status" value="1"/>
</dbReference>
<keyword evidence="6 8" id="KW-0807">Transducer</keyword>
<keyword evidence="14" id="KW-1185">Reference proteome</keyword>
<evidence type="ECO:0000256" key="9">
    <source>
        <dbReference type="SAM" id="Phobius"/>
    </source>
</evidence>
<sequence length="545" mass="60043">MMKSSPFQSIRFKLSIAMVILTLAILIIAVSGKILTDEMKSGVNTFGQNYLPAISSILNADRDLYQAREAELEYLLGNTSDKILNDFNENAQQALDRMNKYKALMSEYPDIIRKLDAFDTRFSDWKAKADRVLALIKTGNTDQARALSDGEAQTAFKKLRNLYNLAGEELDAQSIRERDRLEQQISTVSFGLGVFIFIVLIIAGALTYLTPKLLVTNIRRLTTSIQEISEGDGDLTLRINSDRKDELGELADTFDTFVSNLETLISDIRHQAESMNSSSAQLEQSADSSMKIVNEQSQEVEMIATAVEEFSTAIRDVAENAQRTASETAKTVDISHRGRDIINDSVIKFQSLTRSVTNSEEVIGNLAKESENIASVLDVIRGIADQTNLLALNAAIEAARAGDHGRGFAVVSDEVRSLASKTQASTEEIQAMIEKLQTGVNQAVSSIREGSEQVNSSVELVESTQDLLSEIETSATQVNDMAIQIASATEEQSLVTDEINRNLAHLSDQNQVSNELTQNTQTISTSFKKVASDLYGKMKRFKVGH</sequence>
<comment type="subcellular location">
    <subcellularLocation>
        <location evidence="1">Cell inner membrane</location>
        <topology evidence="1">Multi-pass membrane protein</topology>
    </subcellularLocation>
</comment>
<evidence type="ECO:0000313" key="14">
    <source>
        <dbReference type="Proteomes" id="UP000198749"/>
    </source>
</evidence>
<protein>
    <submittedName>
        <fullName evidence="13">Methyl-accepting chemotaxis protein</fullName>
    </submittedName>
</protein>
<keyword evidence="2" id="KW-0997">Cell inner membrane</keyword>
<dbReference type="PROSITE" id="PS50885">
    <property type="entry name" value="HAMP"/>
    <property type="match status" value="1"/>
</dbReference>